<dbReference type="InterPro" id="IPR050553">
    <property type="entry name" value="Thioredoxin_ResA/DsbE_sf"/>
</dbReference>
<dbReference type="GO" id="GO:0017004">
    <property type="term" value="P:cytochrome complex assembly"/>
    <property type="evidence" value="ECO:0007669"/>
    <property type="project" value="UniProtKB-KW"/>
</dbReference>
<keyword evidence="5" id="KW-0732">Signal</keyword>
<dbReference type="InterPro" id="IPR036249">
    <property type="entry name" value="Thioredoxin-like_sf"/>
</dbReference>
<evidence type="ECO:0000313" key="8">
    <source>
        <dbReference type="Proteomes" id="UP000598971"/>
    </source>
</evidence>
<dbReference type="InterPro" id="IPR017937">
    <property type="entry name" value="Thioredoxin_CS"/>
</dbReference>
<feature type="domain" description="Thioredoxin" evidence="6">
    <location>
        <begin position="250"/>
        <end position="388"/>
    </location>
</feature>
<keyword evidence="3" id="KW-1015">Disulfide bond</keyword>
<dbReference type="GO" id="GO:0030313">
    <property type="term" value="C:cell envelope"/>
    <property type="evidence" value="ECO:0007669"/>
    <property type="project" value="UniProtKB-SubCell"/>
</dbReference>
<dbReference type="PROSITE" id="PS00194">
    <property type="entry name" value="THIOREDOXIN_1"/>
    <property type="match status" value="1"/>
</dbReference>
<gene>
    <name evidence="7" type="ORF">GD597_07540</name>
</gene>
<dbReference type="PANTHER" id="PTHR42852:SF6">
    <property type="entry name" value="THIOL:DISULFIDE INTERCHANGE PROTEIN DSBE"/>
    <property type="match status" value="1"/>
</dbReference>
<keyword evidence="2" id="KW-0201">Cytochrome c-type biogenesis</keyword>
<dbReference type="RefSeq" id="WP_171607239.1">
    <property type="nucleotide sequence ID" value="NZ_WHPF01000005.1"/>
</dbReference>
<evidence type="ECO:0000256" key="3">
    <source>
        <dbReference type="ARBA" id="ARBA00023157"/>
    </source>
</evidence>
<dbReference type="Pfam" id="PF14289">
    <property type="entry name" value="DUF4369"/>
    <property type="match status" value="1"/>
</dbReference>
<dbReference type="PROSITE" id="PS51352">
    <property type="entry name" value="THIOREDOXIN_2"/>
    <property type="match status" value="1"/>
</dbReference>
<feature type="signal peptide" evidence="5">
    <location>
        <begin position="1"/>
        <end position="21"/>
    </location>
</feature>
<dbReference type="AlphaFoldDB" id="A0A8J8FGA0"/>
<organism evidence="7 8">
    <name type="scientific">Limnovirga soli</name>
    <dbReference type="NCBI Taxonomy" id="2656915"/>
    <lineage>
        <taxon>Bacteria</taxon>
        <taxon>Pseudomonadati</taxon>
        <taxon>Bacteroidota</taxon>
        <taxon>Chitinophagia</taxon>
        <taxon>Chitinophagales</taxon>
        <taxon>Chitinophagaceae</taxon>
        <taxon>Limnovirga</taxon>
    </lineage>
</organism>
<evidence type="ECO:0000259" key="6">
    <source>
        <dbReference type="PROSITE" id="PS51352"/>
    </source>
</evidence>
<dbReference type="Proteomes" id="UP000598971">
    <property type="component" value="Unassembled WGS sequence"/>
</dbReference>
<comment type="caution">
    <text evidence="7">The sequence shown here is derived from an EMBL/GenBank/DDBJ whole genome shotgun (WGS) entry which is preliminary data.</text>
</comment>
<evidence type="ECO:0000256" key="2">
    <source>
        <dbReference type="ARBA" id="ARBA00022748"/>
    </source>
</evidence>
<keyword evidence="4" id="KW-0676">Redox-active center</keyword>
<comment type="subcellular location">
    <subcellularLocation>
        <location evidence="1">Cell envelope</location>
    </subcellularLocation>
</comment>
<dbReference type="EMBL" id="WHPF01000005">
    <property type="protein sequence ID" value="NNV55306.1"/>
    <property type="molecule type" value="Genomic_DNA"/>
</dbReference>
<evidence type="ECO:0000313" key="7">
    <source>
        <dbReference type="EMBL" id="NNV55306.1"/>
    </source>
</evidence>
<dbReference type="InterPro" id="IPR000866">
    <property type="entry name" value="AhpC/TSA"/>
</dbReference>
<dbReference type="GO" id="GO:0016209">
    <property type="term" value="F:antioxidant activity"/>
    <property type="evidence" value="ECO:0007669"/>
    <property type="project" value="InterPro"/>
</dbReference>
<protein>
    <submittedName>
        <fullName evidence="7">Redoxin domain-containing protein</fullName>
    </submittedName>
</protein>
<dbReference type="PANTHER" id="PTHR42852">
    <property type="entry name" value="THIOL:DISULFIDE INTERCHANGE PROTEIN DSBE"/>
    <property type="match status" value="1"/>
</dbReference>
<dbReference type="PROSITE" id="PS51257">
    <property type="entry name" value="PROKAR_LIPOPROTEIN"/>
    <property type="match status" value="1"/>
</dbReference>
<dbReference type="GO" id="GO:0016491">
    <property type="term" value="F:oxidoreductase activity"/>
    <property type="evidence" value="ECO:0007669"/>
    <property type="project" value="InterPro"/>
</dbReference>
<dbReference type="Gene3D" id="3.40.30.10">
    <property type="entry name" value="Glutaredoxin"/>
    <property type="match status" value="1"/>
</dbReference>
<dbReference type="InterPro" id="IPR013766">
    <property type="entry name" value="Thioredoxin_domain"/>
</dbReference>
<feature type="chain" id="PRO_5035251223" evidence="5">
    <location>
        <begin position="22"/>
        <end position="388"/>
    </location>
</feature>
<dbReference type="InterPro" id="IPR025380">
    <property type="entry name" value="DUF4369"/>
</dbReference>
<dbReference type="CDD" id="cd02966">
    <property type="entry name" value="TlpA_like_family"/>
    <property type="match status" value="1"/>
</dbReference>
<evidence type="ECO:0000256" key="4">
    <source>
        <dbReference type="ARBA" id="ARBA00023284"/>
    </source>
</evidence>
<evidence type="ECO:0000256" key="1">
    <source>
        <dbReference type="ARBA" id="ARBA00004196"/>
    </source>
</evidence>
<keyword evidence="8" id="KW-1185">Reference proteome</keyword>
<name>A0A8J8FGA0_9BACT</name>
<evidence type="ECO:0000256" key="5">
    <source>
        <dbReference type="SAM" id="SignalP"/>
    </source>
</evidence>
<accession>A0A8J8FGA0</accession>
<dbReference type="SUPFAM" id="SSF52833">
    <property type="entry name" value="Thioredoxin-like"/>
    <property type="match status" value="1"/>
</dbReference>
<proteinExistence type="predicted"/>
<sequence length="388" mass="42681">MRIRTAFVVLAFIMAASCTQSGDANQFTVSGKIDNAPAKNLYLEQVSYDNSGQKVIDSVTIAADGSYSLKGIAKEQSLYLLTINHNSFAVFINDASDIKISTDLQRDLRTPYISNSDATKSIYGFLNTFREKDSILAVIFNQMDSLYKLNPNDSTILMLQADGTQVMQSLNAYMRKYVGESKYPAAIFYALNIAASKKVMPLKEIDSLAQQAIITFKEHAGLAAFKALLTQAVAANNSSSNANSQQAAYPLLNQQAPELTMTDINGKTVSISSYKGKYVLVDFWASWCGPCRAENPNVVKAYNTFKNKNFTILGVSLDTDKAAWQAAIQKDGLAWNHMSDLKEWESVAPQLYYFNAIPFNVLIDPTGKVIASSLRGPALEQKLAEVLQ</sequence>
<reference evidence="7" key="1">
    <citation type="submission" date="2019-10" db="EMBL/GenBank/DDBJ databases">
        <title>Draft genome sequence of Panacibacter sp. KCS-6.</title>
        <authorList>
            <person name="Yim K.J."/>
        </authorList>
    </citation>
    <scope>NUCLEOTIDE SEQUENCE</scope>
    <source>
        <strain evidence="7">KCS-6</strain>
    </source>
</reference>
<dbReference type="Pfam" id="PF00578">
    <property type="entry name" value="AhpC-TSA"/>
    <property type="match status" value="1"/>
</dbReference>